<keyword evidence="3" id="KW-1185">Reference proteome</keyword>
<dbReference type="EMBL" id="KV219065">
    <property type="protein sequence ID" value="KZT75592.1"/>
    <property type="molecule type" value="Genomic_DNA"/>
</dbReference>
<dbReference type="Proteomes" id="UP000250235">
    <property type="component" value="Unassembled WGS sequence"/>
</dbReference>
<evidence type="ECO:0000313" key="3">
    <source>
        <dbReference type="Proteomes" id="UP000250235"/>
    </source>
</evidence>
<sequence>MHRPPSRNQRARQHPSCTDHRAMSCAEHRPIVQPPASTGCATYCVRKGPAFASLARPARKSHALMRARRRGAAARGGGRWPYRNFG</sequence>
<name>A0A2Z6ZR66_9LAMI</name>
<feature type="compositionally biased region" description="Basic residues" evidence="1">
    <location>
        <begin position="1"/>
        <end position="13"/>
    </location>
</feature>
<evidence type="ECO:0000313" key="2">
    <source>
        <dbReference type="EMBL" id="KZT75592.1"/>
    </source>
</evidence>
<protein>
    <submittedName>
        <fullName evidence="2">Uncharacterized protein</fullName>
    </submittedName>
</protein>
<accession>A0A2Z6ZR66</accession>
<gene>
    <name evidence="2" type="ORF">F511_47384</name>
</gene>
<evidence type="ECO:0000256" key="1">
    <source>
        <dbReference type="SAM" id="MobiDB-lite"/>
    </source>
</evidence>
<organism evidence="2 3">
    <name type="scientific">Dorcoceras hygrometricum</name>
    <dbReference type="NCBI Taxonomy" id="472368"/>
    <lineage>
        <taxon>Eukaryota</taxon>
        <taxon>Viridiplantae</taxon>
        <taxon>Streptophyta</taxon>
        <taxon>Embryophyta</taxon>
        <taxon>Tracheophyta</taxon>
        <taxon>Spermatophyta</taxon>
        <taxon>Magnoliopsida</taxon>
        <taxon>eudicotyledons</taxon>
        <taxon>Gunneridae</taxon>
        <taxon>Pentapetalae</taxon>
        <taxon>asterids</taxon>
        <taxon>lamiids</taxon>
        <taxon>Lamiales</taxon>
        <taxon>Gesneriaceae</taxon>
        <taxon>Didymocarpoideae</taxon>
        <taxon>Trichosporeae</taxon>
        <taxon>Loxocarpinae</taxon>
        <taxon>Dorcoceras</taxon>
    </lineage>
</organism>
<feature type="region of interest" description="Disordered" evidence="1">
    <location>
        <begin position="1"/>
        <end position="21"/>
    </location>
</feature>
<dbReference type="AlphaFoldDB" id="A0A2Z6ZR66"/>
<proteinExistence type="predicted"/>
<feature type="region of interest" description="Disordered" evidence="1">
    <location>
        <begin position="67"/>
        <end position="86"/>
    </location>
</feature>
<reference evidence="2 3" key="1">
    <citation type="journal article" date="2015" name="Proc. Natl. Acad. Sci. U.S.A.">
        <title>The resurrection genome of Boea hygrometrica: A blueprint for survival of dehydration.</title>
        <authorList>
            <person name="Xiao L."/>
            <person name="Yang G."/>
            <person name="Zhang L."/>
            <person name="Yang X."/>
            <person name="Zhao S."/>
            <person name="Ji Z."/>
            <person name="Zhou Q."/>
            <person name="Hu M."/>
            <person name="Wang Y."/>
            <person name="Chen M."/>
            <person name="Xu Y."/>
            <person name="Jin H."/>
            <person name="Xiao X."/>
            <person name="Hu G."/>
            <person name="Bao F."/>
            <person name="Hu Y."/>
            <person name="Wan P."/>
            <person name="Li L."/>
            <person name="Deng X."/>
            <person name="Kuang T."/>
            <person name="Xiang C."/>
            <person name="Zhu J.K."/>
            <person name="Oliver M.J."/>
            <person name="He Y."/>
        </authorList>
    </citation>
    <scope>NUCLEOTIDE SEQUENCE [LARGE SCALE GENOMIC DNA]</scope>
    <source>
        <strain evidence="3">cv. XS01</strain>
    </source>
</reference>